<feature type="domain" description="HMG box" evidence="5">
    <location>
        <begin position="21"/>
        <end position="89"/>
    </location>
</feature>
<feature type="region of interest" description="Disordered" evidence="4">
    <location>
        <begin position="92"/>
        <end position="113"/>
    </location>
</feature>
<protein>
    <recommendedName>
        <fullName evidence="5">HMG box domain-containing protein</fullName>
    </recommendedName>
</protein>
<dbReference type="PANTHER" id="PTHR45789:SF2">
    <property type="entry name" value="FI18025P1"/>
    <property type="match status" value="1"/>
</dbReference>
<dbReference type="EMBL" id="BAABUK010000023">
    <property type="protein sequence ID" value="GAA5814797.1"/>
    <property type="molecule type" value="Genomic_DNA"/>
</dbReference>
<keyword evidence="1 3" id="KW-0238">DNA-binding</keyword>
<name>A0ABP9Z6V3_9FUNG</name>
<sequence length="333" mass="38182">MKKSSSAYNVSKKIPTSARKIPRPMNCFMTYRVEKQQHIVEQCPGANHRDISKIVAKWWRELPAEEKEPYRIKAAKAKADHLEKYPEYKFCPKKKASKPRPYKKRPENQFTARDFENKHQLFSLYHDGKLPDPSTPRPTEYDECEFLLDNKPAKLPSKSTKPKKKTPLDHEQYSSPTSSYPGCNEDLRQLELSDAYTLQYPSPHSTGLLFPPTNGLYYGGSSVPSQSVYSASASPYSTGQHYGHEDHSVTDTTINYQLYPDHYGYTEAHAPVYSYQAQYQYTTPSQYYGYPAEAIFADPSSCHPLDTHDSHQNGFNHGYLTAPTLLTTPFYYQ</sequence>
<dbReference type="InterPro" id="IPR036910">
    <property type="entry name" value="HMG_box_dom_sf"/>
</dbReference>
<gene>
    <name evidence="6" type="ORF">MFLAVUS_008299</name>
</gene>
<evidence type="ECO:0000259" key="5">
    <source>
        <dbReference type="PROSITE" id="PS50118"/>
    </source>
</evidence>
<comment type="caution">
    <text evidence="6">The sequence shown here is derived from an EMBL/GenBank/DDBJ whole genome shotgun (WGS) entry which is preliminary data.</text>
</comment>
<keyword evidence="7" id="KW-1185">Reference proteome</keyword>
<evidence type="ECO:0000313" key="6">
    <source>
        <dbReference type="EMBL" id="GAA5814797.1"/>
    </source>
</evidence>
<dbReference type="CDD" id="cd01389">
    <property type="entry name" value="HMG-box_ROX1-like"/>
    <property type="match status" value="1"/>
</dbReference>
<dbReference type="Gene3D" id="1.10.30.10">
    <property type="entry name" value="High mobility group box domain"/>
    <property type="match status" value="1"/>
</dbReference>
<evidence type="ECO:0000256" key="4">
    <source>
        <dbReference type="SAM" id="MobiDB-lite"/>
    </source>
</evidence>
<evidence type="ECO:0000256" key="3">
    <source>
        <dbReference type="PROSITE-ProRule" id="PRU00267"/>
    </source>
</evidence>
<accession>A0ABP9Z6V3</accession>
<proteinExistence type="predicted"/>
<keyword evidence="2 3" id="KW-0539">Nucleus</keyword>
<evidence type="ECO:0000256" key="2">
    <source>
        <dbReference type="ARBA" id="ARBA00023242"/>
    </source>
</evidence>
<dbReference type="Pfam" id="PF00505">
    <property type="entry name" value="HMG_box"/>
    <property type="match status" value="1"/>
</dbReference>
<dbReference type="SUPFAM" id="SSF47095">
    <property type="entry name" value="HMG-box"/>
    <property type="match status" value="1"/>
</dbReference>
<dbReference type="PANTHER" id="PTHR45789">
    <property type="entry name" value="FI18025P1"/>
    <property type="match status" value="1"/>
</dbReference>
<dbReference type="InterPro" id="IPR051356">
    <property type="entry name" value="SOX/SOX-like_TF"/>
</dbReference>
<reference evidence="6 7" key="1">
    <citation type="submission" date="2024-04" db="EMBL/GenBank/DDBJ databases">
        <title>genome sequences of Mucor flavus KT1a and Helicostylum pulchrum KT1b strains isolated from the surface of a dry-aged beef.</title>
        <authorList>
            <person name="Toyotome T."/>
            <person name="Hosono M."/>
            <person name="Torimaru M."/>
            <person name="Fukuda K."/>
            <person name="Mikami N."/>
        </authorList>
    </citation>
    <scope>NUCLEOTIDE SEQUENCE [LARGE SCALE GENOMIC DNA]</scope>
    <source>
        <strain evidence="6 7">KT1a</strain>
    </source>
</reference>
<evidence type="ECO:0000313" key="7">
    <source>
        <dbReference type="Proteomes" id="UP001473302"/>
    </source>
</evidence>
<dbReference type="InterPro" id="IPR009071">
    <property type="entry name" value="HMG_box_dom"/>
</dbReference>
<feature type="DNA-binding region" description="HMG box" evidence="3">
    <location>
        <begin position="21"/>
        <end position="89"/>
    </location>
</feature>
<feature type="region of interest" description="Disordered" evidence="4">
    <location>
        <begin position="152"/>
        <end position="182"/>
    </location>
</feature>
<organism evidence="6 7">
    <name type="scientific">Mucor flavus</name>
    <dbReference type="NCBI Taxonomy" id="439312"/>
    <lineage>
        <taxon>Eukaryota</taxon>
        <taxon>Fungi</taxon>
        <taxon>Fungi incertae sedis</taxon>
        <taxon>Mucoromycota</taxon>
        <taxon>Mucoromycotina</taxon>
        <taxon>Mucoromycetes</taxon>
        <taxon>Mucorales</taxon>
        <taxon>Mucorineae</taxon>
        <taxon>Mucoraceae</taxon>
        <taxon>Mucor</taxon>
    </lineage>
</organism>
<evidence type="ECO:0000256" key="1">
    <source>
        <dbReference type="ARBA" id="ARBA00023125"/>
    </source>
</evidence>
<dbReference type="Proteomes" id="UP001473302">
    <property type="component" value="Unassembled WGS sequence"/>
</dbReference>
<dbReference type="PROSITE" id="PS50118">
    <property type="entry name" value="HMG_BOX_2"/>
    <property type="match status" value="1"/>
</dbReference>
<feature type="compositionally biased region" description="Basic residues" evidence="4">
    <location>
        <begin position="92"/>
        <end position="103"/>
    </location>
</feature>
<dbReference type="SMART" id="SM00398">
    <property type="entry name" value="HMG"/>
    <property type="match status" value="1"/>
</dbReference>